<protein>
    <submittedName>
        <fullName evidence="1">Uncharacterized protein</fullName>
    </submittedName>
</protein>
<dbReference type="EMBL" id="LVVM01005950">
    <property type="protein sequence ID" value="OJA09363.1"/>
    <property type="molecule type" value="Genomic_DNA"/>
</dbReference>
<dbReference type="Proteomes" id="UP000183567">
    <property type="component" value="Unassembled WGS sequence"/>
</dbReference>
<dbReference type="PANTHER" id="PTHR10622">
    <property type="entry name" value="HET DOMAIN-CONTAINING PROTEIN"/>
    <property type="match status" value="1"/>
</dbReference>
<keyword evidence="2" id="KW-1185">Reference proteome</keyword>
<reference evidence="1 2" key="1">
    <citation type="submission" date="2016-03" db="EMBL/GenBank/DDBJ databases">
        <title>Comparative genomics of the ectomycorrhizal sister species Rhizopogon vinicolor and Rhizopogon vesiculosus (Basidiomycota: Boletales) reveals a divergence of the mating type B locus.</title>
        <authorList>
            <person name="Mujic A.B."/>
            <person name="Kuo A."/>
            <person name="Tritt A."/>
            <person name="Lipzen A."/>
            <person name="Chen C."/>
            <person name="Johnson J."/>
            <person name="Sharma A."/>
            <person name="Barry K."/>
            <person name="Grigoriev I.V."/>
            <person name="Spatafora J.W."/>
        </authorList>
    </citation>
    <scope>NUCLEOTIDE SEQUENCE [LARGE SCALE GENOMIC DNA]</scope>
    <source>
        <strain evidence="1 2">AM-OR11-056</strain>
    </source>
</reference>
<sequence>MTWAANRKTTRIEDLAYSLIGIFDISMTIAYGEGDRAFKRFMAELIQNCKEWQILIVAREMLQDRQISWWGEGRGDSYFSVTKRGVQVKLLIVPASVQ</sequence>
<name>A0A1J8PNK1_9AGAM</name>
<evidence type="ECO:0000313" key="1">
    <source>
        <dbReference type="EMBL" id="OJA09363.1"/>
    </source>
</evidence>
<dbReference type="PANTHER" id="PTHR10622:SF10">
    <property type="entry name" value="HET DOMAIN-CONTAINING PROTEIN"/>
    <property type="match status" value="1"/>
</dbReference>
<dbReference type="OrthoDB" id="2692732at2759"/>
<proteinExistence type="predicted"/>
<organism evidence="1 2">
    <name type="scientific">Rhizopogon vesiculosus</name>
    <dbReference type="NCBI Taxonomy" id="180088"/>
    <lineage>
        <taxon>Eukaryota</taxon>
        <taxon>Fungi</taxon>
        <taxon>Dikarya</taxon>
        <taxon>Basidiomycota</taxon>
        <taxon>Agaricomycotina</taxon>
        <taxon>Agaricomycetes</taxon>
        <taxon>Agaricomycetidae</taxon>
        <taxon>Boletales</taxon>
        <taxon>Suillineae</taxon>
        <taxon>Rhizopogonaceae</taxon>
        <taxon>Rhizopogon</taxon>
    </lineage>
</organism>
<gene>
    <name evidence="1" type="ORF">AZE42_05982</name>
</gene>
<feature type="non-terminal residue" evidence="1">
    <location>
        <position position="98"/>
    </location>
</feature>
<dbReference type="STRING" id="180088.A0A1J8PNK1"/>
<evidence type="ECO:0000313" key="2">
    <source>
        <dbReference type="Proteomes" id="UP000183567"/>
    </source>
</evidence>
<dbReference type="AlphaFoldDB" id="A0A1J8PNK1"/>
<comment type="caution">
    <text evidence="1">The sequence shown here is derived from an EMBL/GenBank/DDBJ whole genome shotgun (WGS) entry which is preliminary data.</text>
</comment>
<accession>A0A1J8PNK1</accession>